<name>A0A832E224_UNCKA</name>
<accession>A0A832E224</accession>
<organism evidence="2">
    <name type="scientific">candidate division WWE3 bacterium</name>
    <dbReference type="NCBI Taxonomy" id="2053526"/>
    <lineage>
        <taxon>Bacteria</taxon>
        <taxon>Katanobacteria</taxon>
    </lineage>
</organism>
<sequence length="473" mass="50610">MDGHKHLFDLMLQIAAAENGEITLDIPEENFNLGMLKVLREKARRENKAVRFNPTGPRSHRLVDSLQEERLPESKKEKEAKEAAPAPRWGWRRFGIVFSAVIGLLLLLGAGAFAAIYYLPKAEVILKLSPIPLVKEISATADTAAQKVDGALGVVPGTLQTVEETGTKSTPPTGTATIGVKAKGAVTFVNCTDTPATFAEGAQIKAEGTSLTYTLDTAVSEVPAISGATCGTKVGNVTATKIGSDHNKGEGTEFDFISYANEPAYNVILASGQSLSGGSSEDVTVAAATDHTKLLDELQAELVEKAKATIQSRSGIDEVVVDAAIKTEVLEKTYSHAVGEQAENVSLTMKVKLTTITYTGTNIQELVAQALSTLVPAGFTLFPGETEIEALDPQLQETKLSFRAKISALVIPEIDEEKIKEALAGRNPQSAQDYLGSLGDIESFELKIWPNLPGSLQRVPRNTGRITVRLETE</sequence>
<reference evidence="2" key="1">
    <citation type="journal article" date="2020" name="mSystems">
        <title>Genome- and Community-Level Interaction Insights into Carbon Utilization and Element Cycling Functions of Hydrothermarchaeota in Hydrothermal Sediment.</title>
        <authorList>
            <person name="Zhou Z."/>
            <person name="Liu Y."/>
            <person name="Xu W."/>
            <person name="Pan J."/>
            <person name="Luo Z.H."/>
            <person name="Li M."/>
        </authorList>
    </citation>
    <scope>NUCLEOTIDE SEQUENCE [LARGE SCALE GENOMIC DNA]</scope>
    <source>
        <strain evidence="2">SpSt-361</strain>
    </source>
</reference>
<keyword evidence="1" id="KW-0812">Transmembrane</keyword>
<evidence type="ECO:0000256" key="1">
    <source>
        <dbReference type="SAM" id="Phobius"/>
    </source>
</evidence>
<proteinExistence type="predicted"/>
<gene>
    <name evidence="2" type="ORF">ENR01_02620</name>
</gene>
<keyword evidence="1" id="KW-1133">Transmembrane helix</keyword>
<evidence type="ECO:0000313" key="2">
    <source>
        <dbReference type="EMBL" id="HEX62022.1"/>
    </source>
</evidence>
<dbReference type="EMBL" id="DSPJ01000068">
    <property type="protein sequence ID" value="HEX62022.1"/>
    <property type="molecule type" value="Genomic_DNA"/>
</dbReference>
<comment type="caution">
    <text evidence="2">The sequence shown here is derived from an EMBL/GenBank/DDBJ whole genome shotgun (WGS) entry which is preliminary data.</text>
</comment>
<evidence type="ECO:0008006" key="3">
    <source>
        <dbReference type="Google" id="ProtNLM"/>
    </source>
</evidence>
<dbReference type="AlphaFoldDB" id="A0A832E224"/>
<feature type="transmembrane region" description="Helical" evidence="1">
    <location>
        <begin position="96"/>
        <end position="119"/>
    </location>
</feature>
<keyword evidence="1" id="KW-0472">Membrane</keyword>
<protein>
    <recommendedName>
        <fullName evidence="3">Baseplate protein J-like domain-containing protein</fullName>
    </recommendedName>
</protein>